<comment type="caution">
    <text evidence="1">The sequence shown here is derived from an EMBL/GenBank/DDBJ whole genome shotgun (WGS) entry which is preliminary data.</text>
</comment>
<dbReference type="SFLD" id="SFLDG01129">
    <property type="entry name" value="C1.5:_HAD__Beta-PGM__Phosphata"/>
    <property type="match status" value="1"/>
</dbReference>
<name>A0A926S470_9HYPH</name>
<dbReference type="PANTHER" id="PTHR43611:SF3">
    <property type="entry name" value="FLAVIN MONONUCLEOTIDE HYDROLASE 1, CHLOROPLATIC"/>
    <property type="match status" value="1"/>
</dbReference>
<gene>
    <name evidence="1" type="ORF">HK439_00690</name>
</gene>
<dbReference type="RefSeq" id="WP_190289437.1">
    <property type="nucleotide sequence ID" value="NZ_JABFCZ010000001.1"/>
</dbReference>
<evidence type="ECO:0000313" key="2">
    <source>
        <dbReference type="Proteomes" id="UP000598467"/>
    </source>
</evidence>
<organism evidence="1 2">
    <name type="scientific">Roseibium aggregatum</name>
    <dbReference type="NCBI Taxonomy" id="187304"/>
    <lineage>
        <taxon>Bacteria</taxon>
        <taxon>Pseudomonadati</taxon>
        <taxon>Pseudomonadota</taxon>
        <taxon>Alphaproteobacteria</taxon>
        <taxon>Hyphomicrobiales</taxon>
        <taxon>Stappiaceae</taxon>
        <taxon>Roseibium</taxon>
    </lineage>
</organism>
<reference evidence="1" key="1">
    <citation type="submission" date="2020-05" db="EMBL/GenBank/DDBJ databases">
        <title>Identification of trans-AT polyketide cluster in two marine bacteria, producers of a novel glutaramide-containing polyketide sesbanimide D and analogs.</title>
        <authorList>
            <person name="Kacar D."/>
            <person name="Rodriguez P."/>
            <person name="Canedo L."/>
            <person name="Gonzalez E."/>
            <person name="Galan B."/>
            <person name="De La Calle F."/>
            <person name="Garcia J.L."/>
        </authorList>
    </citation>
    <scope>NUCLEOTIDE SEQUENCE</scope>
    <source>
        <strain evidence="1">PHM038</strain>
    </source>
</reference>
<dbReference type="InterPro" id="IPR036412">
    <property type="entry name" value="HAD-like_sf"/>
</dbReference>
<dbReference type="EMBL" id="JABFCZ010000001">
    <property type="protein sequence ID" value="MBD1544765.1"/>
    <property type="molecule type" value="Genomic_DNA"/>
</dbReference>
<dbReference type="InterPro" id="IPR023198">
    <property type="entry name" value="PGP-like_dom2"/>
</dbReference>
<dbReference type="Gene3D" id="3.40.50.1000">
    <property type="entry name" value="HAD superfamily/HAD-like"/>
    <property type="match status" value="1"/>
</dbReference>
<dbReference type="SUPFAM" id="SSF56784">
    <property type="entry name" value="HAD-like"/>
    <property type="match status" value="1"/>
</dbReference>
<dbReference type="Pfam" id="PF00702">
    <property type="entry name" value="Hydrolase"/>
    <property type="match status" value="1"/>
</dbReference>
<dbReference type="InterPro" id="IPR006439">
    <property type="entry name" value="HAD-SF_hydro_IA"/>
</dbReference>
<dbReference type="CDD" id="cd02603">
    <property type="entry name" value="HAD_sEH-N_like"/>
    <property type="match status" value="1"/>
</dbReference>
<dbReference type="InterPro" id="IPR023214">
    <property type="entry name" value="HAD_sf"/>
</dbReference>
<dbReference type="PANTHER" id="PTHR43611">
    <property type="entry name" value="ALPHA-D-GLUCOSE 1-PHOSPHATE PHOSPHATASE"/>
    <property type="match status" value="1"/>
</dbReference>
<dbReference type="Proteomes" id="UP000598467">
    <property type="component" value="Unassembled WGS sequence"/>
</dbReference>
<protein>
    <submittedName>
        <fullName evidence="1">HAD family phosphatase</fullName>
    </submittedName>
</protein>
<dbReference type="NCBIfam" id="TIGR01509">
    <property type="entry name" value="HAD-SF-IA-v3"/>
    <property type="match status" value="1"/>
</dbReference>
<proteinExistence type="predicted"/>
<dbReference type="SFLD" id="SFLDS00003">
    <property type="entry name" value="Haloacid_Dehalogenase"/>
    <property type="match status" value="1"/>
</dbReference>
<accession>A0A926S470</accession>
<evidence type="ECO:0000313" key="1">
    <source>
        <dbReference type="EMBL" id="MBD1544765.1"/>
    </source>
</evidence>
<dbReference type="AlphaFoldDB" id="A0A926S470"/>
<sequence>MPKSVDTVIFDIGNVLIEWDPENLYRHLIPDPDERHRFLHEVCTMDWNLQQDLGRSWEEAVSELAALHPDHKDLIAAYSERWHDMVPGEVPGSVAILNDLKTAGVPLYAITNFSTEKFDEAKARFPFLTSAFRDIVVSAEEGLLKPDRRIFETLLTRNGLAASSCVFIDDSMKNVEGARAAGLEAIHFTGADQLRADLESLGFEI</sequence>
<dbReference type="Gene3D" id="1.10.150.240">
    <property type="entry name" value="Putative phosphatase, domain 2"/>
    <property type="match status" value="1"/>
</dbReference>